<dbReference type="EMBL" id="KZ819298">
    <property type="protein sequence ID" value="PWN96714.1"/>
    <property type="molecule type" value="Genomic_DNA"/>
</dbReference>
<dbReference type="PANTHER" id="PTHR21021">
    <property type="entry name" value="GAF/PUTATIVE CYTOSKELETAL PROTEIN"/>
    <property type="match status" value="1"/>
</dbReference>
<dbReference type="GO" id="GO:0005829">
    <property type="term" value="C:cytosol"/>
    <property type="evidence" value="ECO:0007669"/>
    <property type="project" value="TreeGrafter"/>
</dbReference>
<dbReference type="AlphaFoldDB" id="A0A316Z6N1"/>
<dbReference type="Proteomes" id="UP000245946">
    <property type="component" value="Unassembled WGS sequence"/>
</dbReference>
<sequence>MPRSTSGSAAGASASTGPVSAQLGGKRGSRGAQGESRAARDRREASQSARRQGGSEEAVWQRGEARVGSAGRYGWPCAGRLLRTSSLAPPAEPQRQVLPSSFCCARLLFGAQLTDLSCPSLAPLSVRGSGFYLLSPLIPHSGPQKRPTLLLAPFHGLPACQAIPSIAGKGVCADGSAVLPPTSVVVRDTDAYPGHIACDSASRSEIVVPLVIARGRLSAFDASRPEWAGRGDGQDVIIGVLDIDCEQLEGFDDEDRKGLEGIARLLVDACDW</sequence>
<dbReference type="InterPro" id="IPR051330">
    <property type="entry name" value="Phosphatase_reg/MetRdx"/>
</dbReference>
<dbReference type="PANTHER" id="PTHR21021:SF15">
    <property type="entry name" value="FREE METHIONINE-R-SULFOXIDE REDUCTASE"/>
    <property type="match status" value="1"/>
</dbReference>
<evidence type="ECO:0000313" key="3">
    <source>
        <dbReference type="Proteomes" id="UP000245946"/>
    </source>
</evidence>
<feature type="compositionally biased region" description="Low complexity" evidence="1">
    <location>
        <begin position="1"/>
        <end position="17"/>
    </location>
</feature>
<organism evidence="2 3">
    <name type="scientific">Tilletiopsis washingtonensis</name>
    <dbReference type="NCBI Taxonomy" id="58919"/>
    <lineage>
        <taxon>Eukaryota</taxon>
        <taxon>Fungi</taxon>
        <taxon>Dikarya</taxon>
        <taxon>Basidiomycota</taxon>
        <taxon>Ustilaginomycotina</taxon>
        <taxon>Exobasidiomycetes</taxon>
        <taxon>Entylomatales</taxon>
        <taxon>Entylomatales incertae sedis</taxon>
        <taxon>Tilletiopsis</taxon>
    </lineage>
</organism>
<gene>
    <name evidence="2" type="ORF">FA09DRAFT_331179</name>
</gene>
<evidence type="ECO:0008006" key="4">
    <source>
        <dbReference type="Google" id="ProtNLM"/>
    </source>
</evidence>
<dbReference type="RefSeq" id="XP_025596993.1">
    <property type="nucleotide sequence ID" value="XM_025742905.1"/>
</dbReference>
<evidence type="ECO:0000313" key="2">
    <source>
        <dbReference type="EMBL" id="PWN96714.1"/>
    </source>
</evidence>
<accession>A0A316Z6N1</accession>
<dbReference type="OrthoDB" id="15735at2759"/>
<dbReference type="GeneID" id="37270449"/>
<reference evidence="2 3" key="1">
    <citation type="journal article" date="2018" name="Mol. Biol. Evol.">
        <title>Broad Genomic Sampling Reveals a Smut Pathogenic Ancestry of the Fungal Clade Ustilaginomycotina.</title>
        <authorList>
            <person name="Kijpornyongpan T."/>
            <person name="Mondo S.J."/>
            <person name="Barry K."/>
            <person name="Sandor L."/>
            <person name="Lee J."/>
            <person name="Lipzen A."/>
            <person name="Pangilinan J."/>
            <person name="LaButti K."/>
            <person name="Hainaut M."/>
            <person name="Henrissat B."/>
            <person name="Grigoriev I.V."/>
            <person name="Spatafora J.W."/>
            <person name="Aime M.C."/>
        </authorList>
    </citation>
    <scope>NUCLEOTIDE SEQUENCE [LARGE SCALE GENOMIC DNA]</scope>
    <source>
        <strain evidence="2 3">MCA 4186</strain>
    </source>
</reference>
<feature type="region of interest" description="Disordered" evidence="1">
    <location>
        <begin position="1"/>
        <end position="63"/>
    </location>
</feature>
<dbReference type="SUPFAM" id="SSF55781">
    <property type="entry name" value="GAF domain-like"/>
    <property type="match status" value="1"/>
</dbReference>
<dbReference type="InterPro" id="IPR029016">
    <property type="entry name" value="GAF-like_dom_sf"/>
</dbReference>
<protein>
    <recommendedName>
        <fullName evidence="4">GAF domain-like protein</fullName>
    </recommendedName>
</protein>
<dbReference type="Gene3D" id="3.30.450.40">
    <property type="match status" value="1"/>
</dbReference>
<proteinExistence type="predicted"/>
<evidence type="ECO:0000256" key="1">
    <source>
        <dbReference type="SAM" id="MobiDB-lite"/>
    </source>
</evidence>
<dbReference type="GO" id="GO:0033745">
    <property type="term" value="F:L-methionine-(R)-S-oxide reductase activity"/>
    <property type="evidence" value="ECO:0007669"/>
    <property type="project" value="TreeGrafter"/>
</dbReference>
<name>A0A316Z6N1_9BASI</name>
<keyword evidence="3" id="KW-1185">Reference proteome</keyword>